<protein>
    <submittedName>
        <fullName evidence="2">Uncharacterized protein</fullName>
    </submittedName>
</protein>
<evidence type="ECO:0000256" key="1">
    <source>
        <dbReference type="ARBA" id="ARBA00004123"/>
    </source>
</evidence>
<keyword evidence="3" id="KW-1185">Reference proteome</keyword>
<reference evidence="2" key="1">
    <citation type="submission" date="2020-08" db="EMBL/GenBank/DDBJ databases">
        <title>Multicomponent nature underlies the extraordinary mechanical properties of spider dragline silk.</title>
        <authorList>
            <person name="Kono N."/>
            <person name="Nakamura H."/>
            <person name="Mori M."/>
            <person name="Yoshida Y."/>
            <person name="Ohtoshi R."/>
            <person name="Malay A.D."/>
            <person name="Moran D.A.P."/>
            <person name="Tomita M."/>
            <person name="Numata K."/>
            <person name="Arakawa K."/>
        </authorList>
    </citation>
    <scope>NUCLEOTIDE SEQUENCE</scope>
</reference>
<evidence type="ECO:0000313" key="2">
    <source>
        <dbReference type="EMBL" id="GFX87937.1"/>
    </source>
</evidence>
<dbReference type="AlphaFoldDB" id="A0A8X6R8Q5"/>
<comment type="subcellular location">
    <subcellularLocation>
        <location evidence="1">Nucleus</location>
    </subcellularLocation>
</comment>
<dbReference type="GO" id="GO:0005634">
    <property type="term" value="C:nucleus"/>
    <property type="evidence" value="ECO:0007669"/>
    <property type="project" value="UniProtKB-SubCell"/>
</dbReference>
<dbReference type="PANTHER" id="PTHR46068:SF1">
    <property type="entry name" value="TRANSPOSASE IS30-LIKE HTH DOMAIN-CONTAINING PROTEIN"/>
    <property type="match status" value="1"/>
</dbReference>
<dbReference type="EMBL" id="BMAU01021040">
    <property type="protein sequence ID" value="GFX87937.1"/>
    <property type="molecule type" value="Genomic_DNA"/>
</dbReference>
<dbReference type="Proteomes" id="UP000887159">
    <property type="component" value="Unassembled WGS sequence"/>
</dbReference>
<dbReference type="SUPFAM" id="SSF46689">
    <property type="entry name" value="Homeodomain-like"/>
    <property type="match status" value="1"/>
</dbReference>
<accession>A0A8X6R8Q5</accession>
<proteinExistence type="predicted"/>
<name>A0A8X6R8Q5_TRICX</name>
<comment type="caution">
    <text evidence="2">The sequence shown here is derived from an EMBL/GenBank/DDBJ whole genome shotgun (WGS) entry which is preliminary data.</text>
</comment>
<sequence length="155" mass="18016">MQWYAVRLYSFHGLYGLSRVQRNEIEVVSARKTAVRLLNVPRQTVYDAICHFKELGNDGRCPEKGRKRTVNTSRNRKAIEKPVQRNPRVTPRQIARDMGISDRSWRQTTKPVLGLKPYKLRKVQLLTETKTLTAPKMPKTFEMGRKLALGEIPFH</sequence>
<dbReference type="InterPro" id="IPR009057">
    <property type="entry name" value="Homeodomain-like_sf"/>
</dbReference>
<gene>
    <name evidence="2" type="primary">AVEN_135796_1</name>
    <name evidence="2" type="ORF">TNCV_4374021</name>
</gene>
<evidence type="ECO:0000313" key="3">
    <source>
        <dbReference type="Proteomes" id="UP000887159"/>
    </source>
</evidence>
<dbReference type="PANTHER" id="PTHR46068">
    <property type="entry name" value="PROTEIN CBG27172"/>
    <property type="match status" value="1"/>
</dbReference>
<organism evidence="2 3">
    <name type="scientific">Trichonephila clavipes</name>
    <name type="common">Golden silk orbweaver</name>
    <name type="synonym">Nephila clavipes</name>
    <dbReference type="NCBI Taxonomy" id="2585209"/>
    <lineage>
        <taxon>Eukaryota</taxon>
        <taxon>Metazoa</taxon>
        <taxon>Ecdysozoa</taxon>
        <taxon>Arthropoda</taxon>
        <taxon>Chelicerata</taxon>
        <taxon>Arachnida</taxon>
        <taxon>Araneae</taxon>
        <taxon>Araneomorphae</taxon>
        <taxon>Entelegynae</taxon>
        <taxon>Araneoidea</taxon>
        <taxon>Nephilidae</taxon>
        <taxon>Trichonephila</taxon>
    </lineage>
</organism>